<evidence type="ECO:0000313" key="13">
    <source>
        <dbReference type="Proteomes" id="UP001255856"/>
    </source>
</evidence>
<keyword evidence="9" id="KW-0333">Golgi apparatus</keyword>
<keyword evidence="4" id="KW-0328">Glycosyltransferase</keyword>
<comment type="similarity">
    <text evidence="3">Belongs to the glycosyltransferase 31 family.</text>
</comment>
<protein>
    <recommendedName>
        <fullName evidence="14">Hexosyltransferase</fullName>
    </recommendedName>
</protein>
<name>A0AAD9IHP8_PROWI</name>
<keyword evidence="5" id="KW-0808">Transferase</keyword>
<dbReference type="InterPro" id="IPR002659">
    <property type="entry name" value="Glyco_trans_31"/>
</dbReference>
<evidence type="ECO:0000256" key="1">
    <source>
        <dbReference type="ARBA" id="ARBA00004323"/>
    </source>
</evidence>
<feature type="compositionally biased region" description="Low complexity" evidence="11">
    <location>
        <begin position="22"/>
        <end position="58"/>
    </location>
</feature>
<accession>A0AAD9IHP8</accession>
<keyword evidence="13" id="KW-1185">Reference proteome</keyword>
<dbReference type="GO" id="GO:0000139">
    <property type="term" value="C:Golgi membrane"/>
    <property type="evidence" value="ECO:0007669"/>
    <property type="project" value="UniProtKB-SubCell"/>
</dbReference>
<feature type="region of interest" description="Disordered" evidence="11">
    <location>
        <begin position="311"/>
        <end position="335"/>
    </location>
</feature>
<organism evidence="12 13">
    <name type="scientific">Prototheca wickerhamii</name>
    <dbReference type="NCBI Taxonomy" id="3111"/>
    <lineage>
        <taxon>Eukaryota</taxon>
        <taxon>Viridiplantae</taxon>
        <taxon>Chlorophyta</taxon>
        <taxon>core chlorophytes</taxon>
        <taxon>Trebouxiophyceae</taxon>
        <taxon>Chlorellales</taxon>
        <taxon>Chlorellaceae</taxon>
        <taxon>Prototheca</taxon>
    </lineage>
</organism>
<evidence type="ECO:0000256" key="7">
    <source>
        <dbReference type="ARBA" id="ARBA00022968"/>
    </source>
</evidence>
<dbReference type="GO" id="GO:0016758">
    <property type="term" value="F:hexosyltransferase activity"/>
    <property type="evidence" value="ECO:0007669"/>
    <property type="project" value="InterPro"/>
</dbReference>
<keyword evidence="6" id="KW-0812">Transmembrane</keyword>
<keyword evidence="7" id="KW-0735">Signal-anchor</keyword>
<evidence type="ECO:0000256" key="11">
    <source>
        <dbReference type="SAM" id="MobiDB-lite"/>
    </source>
</evidence>
<dbReference type="Pfam" id="PF01762">
    <property type="entry name" value="Galactosyl_T"/>
    <property type="match status" value="1"/>
</dbReference>
<evidence type="ECO:0000256" key="3">
    <source>
        <dbReference type="ARBA" id="ARBA00008661"/>
    </source>
</evidence>
<evidence type="ECO:0000256" key="8">
    <source>
        <dbReference type="ARBA" id="ARBA00022989"/>
    </source>
</evidence>
<evidence type="ECO:0000313" key="12">
    <source>
        <dbReference type="EMBL" id="KAK2077440.1"/>
    </source>
</evidence>
<comment type="subcellular location">
    <subcellularLocation>
        <location evidence="1">Golgi apparatus membrane</location>
        <topology evidence="1">Single-pass type II membrane protein</topology>
    </subcellularLocation>
</comment>
<evidence type="ECO:0008006" key="14">
    <source>
        <dbReference type="Google" id="ProtNLM"/>
    </source>
</evidence>
<reference evidence="12" key="1">
    <citation type="submission" date="2021-01" db="EMBL/GenBank/DDBJ databases">
        <authorList>
            <person name="Eckstrom K.M.E."/>
        </authorList>
    </citation>
    <scope>NUCLEOTIDE SEQUENCE</scope>
    <source>
        <strain evidence="12">UVCC 0001</strain>
    </source>
</reference>
<feature type="compositionally biased region" description="Polar residues" evidence="11">
    <location>
        <begin position="1"/>
        <end position="10"/>
    </location>
</feature>
<dbReference type="Proteomes" id="UP001255856">
    <property type="component" value="Unassembled WGS sequence"/>
</dbReference>
<keyword evidence="8" id="KW-1133">Transmembrane helix</keyword>
<sequence length="687" mass="76176">MFTSMSSWRATSGVREVELHRSGSSASEESSPSQPSSPTSSLRSEEPCTPTSTASTTPSVRAKAAFFEALIKSNTPTLVRCEEGGLEQELADLRGRCAPELSGDETDASFSEVTMTLRLPRRRATRERGPSAAEAEASSELRARLARVEAALSRKMAECDNLSRVLKELAEGRVRATCARAVLAERHAELQAEFHRLQRVAELSREVSRENIAKTSKTAKALRQTQQELHILKKHAESLDSRNKKICAENLALRNPELADADVPLVHPPAQEKIGLLERYDFEHVQQRHSGNVVNLAQALDVSAWDEPPLYQPSPIATPKAPKGSPAVGPSNEKHAAPGLRFPAWCPQSDIRLFIGVTSRCCTKEAQAKRAAIRNSWMRDVQRLYPNVAVKFVLAQPATPAELAQGIELLSDEIHQFADIIIVPGQDLYRYLPNKTLQLLKYALSSPCKFTHILKTDDDVYLRVQQLLDIISTGHYDFSMDIQGTEASAEAFDGVRGSSFQSPWMTGMYVGQMDSNVSGVYPGWTPLRDPAGKWYLSEEDLPDELAAPVRGVRWASGWGYMLSRDLAHVVTRTAEVYSAAPARQPAWWGRMPWEDIMVAAVLRDVGARVHHHEGFRAAWNDCHPGTALKHLDNDAPLLQEGLAVQDRSGLWARREVTCTTGAFALNNHSEWRLWRNSLPDNQLGGFM</sequence>
<evidence type="ECO:0000256" key="9">
    <source>
        <dbReference type="ARBA" id="ARBA00023034"/>
    </source>
</evidence>
<dbReference type="PANTHER" id="PTHR11214">
    <property type="entry name" value="BETA-1,3-N-ACETYLGLUCOSAMINYLTRANSFERASE"/>
    <property type="match status" value="1"/>
</dbReference>
<gene>
    <name evidence="12" type="ORF">QBZ16_004285</name>
</gene>
<dbReference type="AlphaFoldDB" id="A0AAD9IHP8"/>
<evidence type="ECO:0000256" key="2">
    <source>
        <dbReference type="ARBA" id="ARBA00004922"/>
    </source>
</evidence>
<feature type="region of interest" description="Disordered" evidence="11">
    <location>
        <begin position="1"/>
        <end position="58"/>
    </location>
</feature>
<proteinExistence type="inferred from homology"/>
<dbReference type="EMBL" id="JASFZW010000006">
    <property type="protein sequence ID" value="KAK2077440.1"/>
    <property type="molecule type" value="Genomic_DNA"/>
</dbReference>
<evidence type="ECO:0000256" key="5">
    <source>
        <dbReference type="ARBA" id="ARBA00022679"/>
    </source>
</evidence>
<comment type="pathway">
    <text evidence="2">Protein modification; protein glycosylation.</text>
</comment>
<keyword evidence="10" id="KW-0472">Membrane</keyword>
<evidence type="ECO:0000256" key="10">
    <source>
        <dbReference type="ARBA" id="ARBA00023136"/>
    </source>
</evidence>
<evidence type="ECO:0000256" key="6">
    <source>
        <dbReference type="ARBA" id="ARBA00022692"/>
    </source>
</evidence>
<dbReference type="PANTHER" id="PTHR11214:SF3">
    <property type="entry name" value="BETA-1,3-GALACTOSYLTRANSFERASE 6"/>
    <property type="match status" value="1"/>
</dbReference>
<dbReference type="Gene3D" id="3.90.550.50">
    <property type="match status" value="1"/>
</dbReference>
<comment type="caution">
    <text evidence="12">The sequence shown here is derived from an EMBL/GenBank/DDBJ whole genome shotgun (WGS) entry which is preliminary data.</text>
</comment>
<evidence type="ECO:0000256" key="4">
    <source>
        <dbReference type="ARBA" id="ARBA00022676"/>
    </source>
</evidence>